<feature type="region of interest" description="Disordered" evidence="1">
    <location>
        <begin position="184"/>
        <end position="243"/>
    </location>
</feature>
<dbReference type="InterPro" id="IPR012677">
    <property type="entry name" value="Nucleotide-bd_a/b_plait_sf"/>
</dbReference>
<dbReference type="eggNOG" id="ENOG502S7DD">
    <property type="taxonomic scope" value="Eukaryota"/>
</dbReference>
<feature type="compositionally biased region" description="Basic and acidic residues" evidence="1">
    <location>
        <begin position="78"/>
        <end position="89"/>
    </location>
</feature>
<dbReference type="SUPFAM" id="SSF54928">
    <property type="entry name" value="RNA-binding domain, RBD"/>
    <property type="match status" value="1"/>
</dbReference>
<sequence length="389" mass="41392">MSGEDDNFDIDIYGDAEQQDASAQGNNHIDDLNFGDDSNFQYDGANDTPAQNDSARASDTTSQQPRASSFSAQAGTKRKAEDHDFDDHPPAAQENSTAYTSNHPQSQNRQPSDPHATVALKLGELHWWTTEEDLRLFCARTGVEDQLQDLSFGEHKINGKSRGEAYLEFSTPYAADAVKREIERKEPAKDGQSEPKKPHPFTVWFTSPNNPFKGRDSGAIGKKDTGAYNSFGNRGGGDFRGRGGFDRGRGGFRGGGGYQNRGGFQNNNNNNNMAPQGGFNPAMGGMGGFANPMMGMGNMMGNMMGMGNLARGGMMGGRGGFGMGNMGMGGMMPQGRGGMMNQRGGWGGGGGFPQGGGMQGGSYGGGGGGGYGQQQQQQQQPPNKRMKPE</sequence>
<feature type="region of interest" description="Disordered" evidence="1">
    <location>
        <begin position="1"/>
        <end position="114"/>
    </location>
</feature>
<feature type="compositionally biased region" description="Basic and acidic residues" evidence="1">
    <location>
        <begin position="184"/>
        <end position="197"/>
    </location>
</feature>
<dbReference type="InterPro" id="IPR035979">
    <property type="entry name" value="RBD_domain_sf"/>
</dbReference>
<name>M2YID1_DOTSN</name>
<protein>
    <recommendedName>
        <fullName evidence="4">RRM domain-containing protein</fullName>
    </recommendedName>
</protein>
<dbReference type="CDD" id="cd12372">
    <property type="entry name" value="RRM_CFIm68_CFIm59"/>
    <property type="match status" value="1"/>
</dbReference>
<reference evidence="3" key="1">
    <citation type="journal article" date="2012" name="PLoS Genet.">
        <title>The genomes of the fungal plant pathogens Cladosporium fulvum and Dothistroma septosporum reveal adaptation to different hosts and lifestyles but also signatures of common ancestry.</title>
        <authorList>
            <person name="de Wit P.J.G.M."/>
            <person name="van der Burgt A."/>
            <person name="Oekmen B."/>
            <person name="Stergiopoulos I."/>
            <person name="Abd-Elsalam K.A."/>
            <person name="Aerts A.L."/>
            <person name="Bahkali A.H."/>
            <person name="Beenen H.G."/>
            <person name="Chettri P."/>
            <person name="Cox M.P."/>
            <person name="Datema E."/>
            <person name="de Vries R.P."/>
            <person name="Dhillon B."/>
            <person name="Ganley A.R."/>
            <person name="Griffiths S.A."/>
            <person name="Guo Y."/>
            <person name="Hamelin R.C."/>
            <person name="Henrissat B."/>
            <person name="Kabir M.S."/>
            <person name="Jashni M.K."/>
            <person name="Kema G."/>
            <person name="Klaubauf S."/>
            <person name="Lapidus A."/>
            <person name="Levasseur A."/>
            <person name="Lindquist E."/>
            <person name="Mehrabi R."/>
            <person name="Ohm R.A."/>
            <person name="Owen T.J."/>
            <person name="Salamov A."/>
            <person name="Schwelm A."/>
            <person name="Schijlen E."/>
            <person name="Sun H."/>
            <person name="van den Burg H.A."/>
            <person name="van Ham R.C.H.J."/>
            <person name="Zhang S."/>
            <person name="Goodwin S.B."/>
            <person name="Grigoriev I.V."/>
            <person name="Collemare J."/>
            <person name="Bradshaw R.E."/>
        </authorList>
    </citation>
    <scope>NUCLEOTIDE SEQUENCE [LARGE SCALE GENOMIC DNA]</scope>
    <source>
        <strain evidence="3">NZE10 / CBS 128990</strain>
    </source>
</reference>
<feature type="region of interest" description="Disordered" evidence="1">
    <location>
        <begin position="335"/>
        <end position="389"/>
    </location>
</feature>
<dbReference type="Proteomes" id="UP000016933">
    <property type="component" value="Unassembled WGS sequence"/>
</dbReference>
<organism evidence="2 3">
    <name type="scientific">Dothistroma septosporum (strain NZE10 / CBS 128990)</name>
    <name type="common">Red band needle blight fungus</name>
    <name type="synonym">Mycosphaerella pini</name>
    <dbReference type="NCBI Taxonomy" id="675120"/>
    <lineage>
        <taxon>Eukaryota</taxon>
        <taxon>Fungi</taxon>
        <taxon>Dikarya</taxon>
        <taxon>Ascomycota</taxon>
        <taxon>Pezizomycotina</taxon>
        <taxon>Dothideomycetes</taxon>
        <taxon>Dothideomycetidae</taxon>
        <taxon>Mycosphaerellales</taxon>
        <taxon>Mycosphaerellaceae</taxon>
        <taxon>Dothistroma</taxon>
    </lineage>
</organism>
<dbReference type="EMBL" id="KB446546">
    <property type="protein sequence ID" value="EME38671.1"/>
    <property type="molecule type" value="Genomic_DNA"/>
</dbReference>
<dbReference type="OMA" id="WNTDDDI"/>
<dbReference type="GO" id="GO:0006397">
    <property type="term" value="P:mRNA processing"/>
    <property type="evidence" value="ECO:0007669"/>
    <property type="project" value="UniProtKB-KW"/>
</dbReference>
<evidence type="ECO:0000313" key="3">
    <source>
        <dbReference type="Proteomes" id="UP000016933"/>
    </source>
</evidence>
<keyword evidence="3" id="KW-1185">Reference proteome</keyword>
<feature type="compositionally biased region" description="Polar residues" evidence="1">
    <location>
        <begin position="48"/>
        <end position="74"/>
    </location>
</feature>
<gene>
    <name evidence="2" type="ORF">DOTSEDRAFT_66706</name>
</gene>
<proteinExistence type="predicted"/>
<feature type="compositionally biased region" description="Basic and acidic residues" evidence="1">
    <location>
        <begin position="213"/>
        <end position="225"/>
    </location>
</feature>
<evidence type="ECO:0008006" key="4">
    <source>
        <dbReference type="Google" id="ProtNLM"/>
    </source>
</evidence>
<feature type="compositionally biased region" description="Polar residues" evidence="1">
    <location>
        <begin position="93"/>
        <end position="111"/>
    </location>
</feature>
<dbReference type="Gene3D" id="3.30.70.330">
    <property type="match status" value="1"/>
</dbReference>
<dbReference type="HOGENOM" id="CLU_033916_1_0_1"/>
<reference evidence="2 3" key="2">
    <citation type="journal article" date="2012" name="PLoS Pathog.">
        <title>Diverse lifestyles and strategies of plant pathogenesis encoded in the genomes of eighteen Dothideomycetes fungi.</title>
        <authorList>
            <person name="Ohm R.A."/>
            <person name="Feau N."/>
            <person name="Henrissat B."/>
            <person name="Schoch C.L."/>
            <person name="Horwitz B.A."/>
            <person name="Barry K.W."/>
            <person name="Condon B.J."/>
            <person name="Copeland A.C."/>
            <person name="Dhillon B."/>
            <person name="Glaser F."/>
            <person name="Hesse C.N."/>
            <person name="Kosti I."/>
            <person name="LaButti K."/>
            <person name="Lindquist E.A."/>
            <person name="Lucas S."/>
            <person name="Salamov A.A."/>
            <person name="Bradshaw R.E."/>
            <person name="Ciuffetti L."/>
            <person name="Hamelin R.C."/>
            <person name="Kema G.H.J."/>
            <person name="Lawrence C."/>
            <person name="Scott J.A."/>
            <person name="Spatafora J.W."/>
            <person name="Turgeon B.G."/>
            <person name="de Wit P.J.G.M."/>
            <person name="Zhong S."/>
            <person name="Goodwin S.B."/>
            <person name="Grigoriev I.V."/>
        </authorList>
    </citation>
    <scope>NUCLEOTIDE SEQUENCE [LARGE SCALE GENOMIC DNA]</scope>
    <source>
        <strain evidence="3">NZE10 / CBS 128990</strain>
    </source>
</reference>
<dbReference type="OrthoDB" id="10065185at2759"/>
<dbReference type="AlphaFoldDB" id="M2YID1"/>
<dbReference type="GO" id="GO:0005634">
    <property type="term" value="C:nucleus"/>
    <property type="evidence" value="ECO:0007669"/>
    <property type="project" value="UniProtKB-SubCell"/>
</dbReference>
<dbReference type="InterPro" id="IPR034772">
    <property type="entry name" value="CPSF6/7"/>
</dbReference>
<evidence type="ECO:0000313" key="2">
    <source>
        <dbReference type="EMBL" id="EME38671.1"/>
    </source>
</evidence>
<dbReference type="STRING" id="675120.M2YID1"/>
<dbReference type="GO" id="GO:0003676">
    <property type="term" value="F:nucleic acid binding"/>
    <property type="evidence" value="ECO:0007669"/>
    <property type="project" value="InterPro"/>
</dbReference>
<accession>M2YID1</accession>
<dbReference type="PANTHER" id="PTHR23204">
    <property type="entry name" value="CLEAVAGE AND POLYADENYLATION SPECIFIC FACTOR"/>
    <property type="match status" value="1"/>
</dbReference>
<feature type="compositionally biased region" description="Gly residues" evidence="1">
    <location>
        <begin position="335"/>
        <end position="372"/>
    </location>
</feature>
<evidence type="ECO:0000256" key="1">
    <source>
        <dbReference type="SAM" id="MobiDB-lite"/>
    </source>
</evidence>
<feature type="compositionally biased region" description="Acidic residues" evidence="1">
    <location>
        <begin position="1"/>
        <end position="18"/>
    </location>
</feature>